<dbReference type="InterPro" id="IPR029058">
    <property type="entry name" value="AB_hydrolase_fold"/>
</dbReference>
<dbReference type="EMBL" id="PDYF01000007">
    <property type="protein sequence ID" value="PHU36062.1"/>
    <property type="molecule type" value="Genomic_DNA"/>
</dbReference>
<organism evidence="2 3">
    <name type="scientific">Pseudobutyrivibrio ruminis</name>
    <dbReference type="NCBI Taxonomy" id="46206"/>
    <lineage>
        <taxon>Bacteria</taxon>
        <taxon>Bacillati</taxon>
        <taxon>Bacillota</taxon>
        <taxon>Clostridia</taxon>
        <taxon>Lachnospirales</taxon>
        <taxon>Lachnospiraceae</taxon>
        <taxon>Pseudobutyrivibrio</taxon>
    </lineage>
</organism>
<dbReference type="SUPFAM" id="SSF53474">
    <property type="entry name" value="alpha/beta-Hydrolases"/>
    <property type="match status" value="1"/>
</dbReference>
<gene>
    <name evidence="2" type="ORF">CSX01_02185</name>
</gene>
<evidence type="ECO:0000259" key="1">
    <source>
        <dbReference type="Pfam" id="PF00561"/>
    </source>
</evidence>
<dbReference type="Pfam" id="PF00561">
    <property type="entry name" value="Abhydrolase_1"/>
    <property type="match status" value="1"/>
</dbReference>
<sequence length="321" mass="36844">MKNFLKYTRRFFIVSLCLIIVLLVTTSIVYRVKLHKIMNTLEPCSCLVSAGEYELNVARIGNKDGKHKIVCCSGLNDGTMNISWRNMTKYIEKDNELLFIDRAGYGLSEDTKEDRTVDQIVEDYRTVLKKLGEEGPYILMGHSIGGMYTSYWQSKYPEEVEGLIIMDGTLCNFVDEEEQAAATKQWRFLSIAEKVGLEPLVMKKFYYNNLLDNVSEREADFHLYLFSKTTGSHATISEVNLVYDNAQTVWNSLKSNDVPKIFIDATYQVANNADFEKDYWIPYAEKMGNCDIVPLYGSHSIYFEKPKECGNIVKNFIAELD</sequence>
<accession>A0A2G3DYD2</accession>
<reference evidence="2 3" key="1">
    <citation type="submission" date="2017-10" db="EMBL/GenBank/DDBJ databases">
        <title>Resolving the taxonomy of Roseburia spp., Eubacterium rectale and Agathobacter spp. through phylogenomic analysis.</title>
        <authorList>
            <person name="Sheridan P.O."/>
            <person name="Walker A.W."/>
            <person name="Duncan S.H."/>
            <person name="Scott K.P."/>
            <person name="Toole P.W.O."/>
            <person name="Luis P."/>
            <person name="Flint H.J."/>
        </authorList>
    </citation>
    <scope>NUCLEOTIDE SEQUENCE [LARGE SCALE GENOMIC DNA]</scope>
    <source>
        <strain evidence="2 3">JK626</strain>
    </source>
</reference>
<comment type="caution">
    <text evidence="2">The sequence shown here is derived from an EMBL/GenBank/DDBJ whole genome shotgun (WGS) entry which is preliminary data.</text>
</comment>
<name>A0A2G3DYD2_9FIRM</name>
<evidence type="ECO:0000313" key="2">
    <source>
        <dbReference type="EMBL" id="PHU36062.1"/>
    </source>
</evidence>
<dbReference type="Proteomes" id="UP000225889">
    <property type="component" value="Unassembled WGS sequence"/>
</dbReference>
<dbReference type="AlphaFoldDB" id="A0A2G3DYD2"/>
<dbReference type="RefSeq" id="WP_099391274.1">
    <property type="nucleotide sequence ID" value="NZ_PDYF01000007.1"/>
</dbReference>
<proteinExistence type="predicted"/>
<feature type="domain" description="AB hydrolase-1" evidence="1">
    <location>
        <begin position="69"/>
        <end position="195"/>
    </location>
</feature>
<evidence type="ECO:0000313" key="3">
    <source>
        <dbReference type="Proteomes" id="UP000225889"/>
    </source>
</evidence>
<protein>
    <recommendedName>
        <fullName evidence="1">AB hydrolase-1 domain-containing protein</fullName>
    </recommendedName>
</protein>
<dbReference type="InterPro" id="IPR000073">
    <property type="entry name" value="AB_hydrolase_1"/>
</dbReference>
<dbReference type="Gene3D" id="3.40.50.1820">
    <property type="entry name" value="alpha/beta hydrolase"/>
    <property type="match status" value="1"/>
</dbReference>
<dbReference type="PANTHER" id="PTHR43329">
    <property type="entry name" value="EPOXIDE HYDROLASE"/>
    <property type="match status" value="1"/>
</dbReference>
<reference evidence="2 3" key="2">
    <citation type="submission" date="2017-10" db="EMBL/GenBank/DDBJ databases">
        <authorList>
            <person name="Banno H."/>
            <person name="Chua N.-H."/>
        </authorList>
    </citation>
    <scope>NUCLEOTIDE SEQUENCE [LARGE SCALE GENOMIC DNA]</scope>
    <source>
        <strain evidence="2 3">JK626</strain>
    </source>
</reference>